<dbReference type="InterPro" id="IPR047259">
    <property type="entry name" value="QUIRKY-like"/>
</dbReference>
<gene>
    <name evidence="4" type="ORF">ISN44_As10g031250</name>
</gene>
<dbReference type="AlphaFoldDB" id="A0A8T2A016"/>
<sequence>MTTEDDVLRMRQERLMEMSEKLLHLMDYAESQVERFKVILTSRDDPLASFCAVVVCLVVCLVPLQIWFYVLILSWPISQFLRSDLPTKINNFFKRLPPTNEELDLPSKINNYFTRLPPTNEELMSSPDNSE</sequence>
<keyword evidence="2" id="KW-0472">Membrane</keyword>
<dbReference type="EMBL" id="JAEFBJ010000010">
    <property type="protein sequence ID" value="KAG7566582.1"/>
    <property type="molecule type" value="Genomic_DNA"/>
</dbReference>
<keyword evidence="4" id="KW-0808">Transferase</keyword>
<keyword evidence="2" id="KW-1133">Transmembrane helix</keyword>
<dbReference type="Pfam" id="PF08372">
    <property type="entry name" value="PRT_C"/>
    <property type="match status" value="1"/>
</dbReference>
<keyword evidence="1" id="KW-0677">Repeat</keyword>
<evidence type="ECO:0000256" key="2">
    <source>
        <dbReference type="SAM" id="Phobius"/>
    </source>
</evidence>
<proteinExistence type="predicted"/>
<feature type="transmembrane region" description="Helical" evidence="2">
    <location>
        <begin position="47"/>
        <end position="72"/>
    </location>
</feature>
<dbReference type="OrthoDB" id="10289896at2759"/>
<name>A0A8T2A016_ARASU</name>
<dbReference type="PANTHER" id="PTHR31425">
    <property type="entry name" value="PHOSPHORIBOSYLANTHRANILATE TRANSFERASE ISOFORM 1"/>
    <property type="match status" value="1"/>
</dbReference>
<protein>
    <submittedName>
        <fullName evidence="4">Phosphoribosyltransferase C-terminal</fullName>
    </submittedName>
</protein>
<dbReference type="InterPro" id="IPR013583">
    <property type="entry name" value="MCTP_C"/>
</dbReference>
<keyword evidence="2" id="KW-0812">Transmembrane</keyword>
<keyword evidence="5" id="KW-1185">Reference proteome</keyword>
<evidence type="ECO:0000256" key="1">
    <source>
        <dbReference type="ARBA" id="ARBA00022737"/>
    </source>
</evidence>
<accession>A0A8T2A016</accession>
<feature type="domain" description="Multiple C2" evidence="3">
    <location>
        <begin position="4"/>
        <end position="102"/>
    </location>
</feature>
<reference evidence="4 5" key="1">
    <citation type="submission" date="2020-12" db="EMBL/GenBank/DDBJ databases">
        <title>Concerted genomic and epigenomic changes stabilize Arabidopsis allopolyploids.</title>
        <authorList>
            <person name="Chen Z."/>
        </authorList>
    </citation>
    <scope>NUCLEOTIDE SEQUENCE [LARGE SCALE GENOMIC DNA]</scope>
    <source>
        <strain evidence="4">As9502</strain>
        <tissue evidence="4">Leaf</tissue>
    </source>
</reference>
<keyword evidence="4" id="KW-0328">Glycosyltransferase</keyword>
<dbReference type="Proteomes" id="UP000694251">
    <property type="component" value="Chromosome 10"/>
</dbReference>
<organism evidence="4 5">
    <name type="scientific">Arabidopsis suecica</name>
    <name type="common">Swedish thale-cress</name>
    <name type="synonym">Cardaminopsis suecica</name>
    <dbReference type="NCBI Taxonomy" id="45249"/>
    <lineage>
        <taxon>Eukaryota</taxon>
        <taxon>Viridiplantae</taxon>
        <taxon>Streptophyta</taxon>
        <taxon>Embryophyta</taxon>
        <taxon>Tracheophyta</taxon>
        <taxon>Spermatophyta</taxon>
        <taxon>Magnoliopsida</taxon>
        <taxon>eudicotyledons</taxon>
        <taxon>Gunneridae</taxon>
        <taxon>Pentapetalae</taxon>
        <taxon>rosids</taxon>
        <taxon>malvids</taxon>
        <taxon>Brassicales</taxon>
        <taxon>Brassicaceae</taxon>
        <taxon>Camelineae</taxon>
        <taxon>Arabidopsis</taxon>
    </lineage>
</organism>
<evidence type="ECO:0000259" key="3">
    <source>
        <dbReference type="Pfam" id="PF08372"/>
    </source>
</evidence>
<dbReference type="PANTHER" id="PTHR31425:SF45">
    <property type="entry name" value="MULTIPLE C2 DOMAIN AND TRANSMEMBRANE REGION PROTEIN 12-RELATED"/>
    <property type="match status" value="1"/>
</dbReference>
<evidence type="ECO:0000313" key="4">
    <source>
        <dbReference type="EMBL" id="KAG7566582.1"/>
    </source>
</evidence>
<comment type="caution">
    <text evidence="4">The sequence shown here is derived from an EMBL/GenBank/DDBJ whole genome shotgun (WGS) entry which is preliminary data.</text>
</comment>
<evidence type="ECO:0000313" key="5">
    <source>
        <dbReference type="Proteomes" id="UP000694251"/>
    </source>
</evidence>
<dbReference type="GO" id="GO:0016757">
    <property type="term" value="F:glycosyltransferase activity"/>
    <property type="evidence" value="ECO:0007669"/>
    <property type="project" value="UniProtKB-KW"/>
</dbReference>